<proteinExistence type="predicted"/>
<keyword evidence="3" id="KW-1185">Reference proteome</keyword>
<feature type="signal peptide" evidence="1">
    <location>
        <begin position="1"/>
        <end position="22"/>
    </location>
</feature>
<protein>
    <recommendedName>
        <fullName evidence="4">Alpha/beta hydrolase</fullName>
    </recommendedName>
</protein>
<feature type="chain" id="PRO_5020749924" description="Alpha/beta hydrolase" evidence="1">
    <location>
        <begin position="23"/>
        <end position="80"/>
    </location>
</feature>
<evidence type="ECO:0000313" key="3">
    <source>
        <dbReference type="Proteomes" id="UP000293162"/>
    </source>
</evidence>
<dbReference type="AlphaFoldDB" id="A0A4Q5LU81"/>
<dbReference type="Proteomes" id="UP000293162">
    <property type="component" value="Unassembled WGS sequence"/>
</dbReference>
<organism evidence="2 3">
    <name type="scientific">Emticicia agri</name>
    <dbReference type="NCBI Taxonomy" id="2492393"/>
    <lineage>
        <taxon>Bacteria</taxon>
        <taxon>Pseudomonadati</taxon>
        <taxon>Bacteroidota</taxon>
        <taxon>Cytophagia</taxon>
        <taxon>Cytophagales</taxon>
        <taxon>Leadbetterellaceae</taxon>
        <taxon>Emticicia</taxon>
    </lineage>
</organism>
<dbReference type="RefSeq" id="WP_130023805.1">
    <property type="nucleotide sequence ID" value="NZ_SEWF01000059.1"/>
</dbReference>
<evidence type="ECO:0008006" key="4">
    <source>
        <dbReference type="Google" id="ProtNLM"/>
    </source>
</evidence>
<evidence type="ECO:0000313" key="2">
    <source>
        <dbReference type="EMBL" id="RYU93029.1"/>
    </source>
</evidence>
<sequence>MKKLLDGMPLFLFLLSAFQAFSQDKSPTTENPPFTYNFNPNPIYQSITNLVTLNPDAPSCAEYGDVPVSLYAGMGNTGDK</sequence>
<accession>A0A4Q5LU81</accession>
<keyword evidence="1" id="KW-0732">Signal</keyword>
<evidence type="ECO:0000256" key="1">
    <source>
        <dbReference type="SAM" id="SignalP"/>
    </source>
</evidence>
<comment type="caution">
    <text evidence="2">The sequence shown here is derived from an EMBL/GenBank/DDBJ whole genome shotgun (WGS) entry which is preliminary data.</text>
</comment>
<name>A0A4Q5LU81_9BACT</name>
<gene>
    <name evidence="2" type="ORF">EWM59_24070</name>
</gene>
<reference evidence="2 3" key="1">
    <citation type="submission" date="2019-02" db="EMBL/GenBank/DDBJ databases">
        <title>Bacterial novel species Emticicia sp. 17J42-9 isolated from soil.</title>
        <authorList>
            <person name="Jung H.-Y."/>
        </authorList>
    </citation>
    <scope>NUCLEOTIDE SEQUENCE [LARGE SCALE GENOMIC DNA]</scope>
    <source>
        <strain evidence="2 3">17J42-9</strain>
    </source>
</reference>
<dbReference type="EMBL" id="SEWF01000059">
    <property type="protein sequence ID" value="RYU93029.1"/>
    <property type="molecule type" value="Genomic_DNA"/>
</dbReference>